<feature type="transmembrane region" description="Helical" evidence="1">
    <location>
        <begin position="59"/>
        <end position="83"/>
    </location>
</feature>
<dbReference type="PANTHER" id="PTHR37314:SF4">
    <property type="entry name" value="UPF0700 TRANSMEMBRANE PROTEIN YOAK"/>
    <property type="match status" value="1"/>
</dbReference>
<evidence type="ECO:0000256" key="1">
    <source>
        <dbReference type="SAM" id="Phobius"/>
    </source>
</evidence>
<feature type="transmembrane region" description="Helical" evidence="1">
    <location>
        <begin position="21"/>
        <end position="39"/>
    </location>
</feature>
<dbReference type="RefSeq" id="WP_090562474.1">
    <property type="nucleotide sequence ID" value="NZ_FMXZ01000003.1"/>
</dbReference>
<feature type="transmembrane region" description="Helical" evidence="1">
    <location>
        <begin position="118"/>
        <end position="140"/>
    </location>
</feature>
<feature type="transmembrane region" description="Helical" evidence="1">
    <location>
        <begin position="214"/>
        <end position="233"/>
    </location>
</feature>
<name>A0A1G6LIX4_9PROT</name>
<dbReference type="STRING" id="938405.SAMN02927895_01787"/>
<reference evidence="2 3" key="1">
    <citation type="submission" date="2016-10" db="EMBL/GenBank/DDBJ databases">
        <authorList>
            <person name="de Groot N.N."/>
        </authorList>
    </citation>
    <scope>NUCLEOTIDE SEQUENCE [LARGE SCALE GENOMIC DNA]</scope>
    <source>
        <strain evidence="2 3">CPCC 100156</strain>
    </source>
</reference>
<protein>
    <submittedName>
        <fullName evidence="2">Uncharacterized membrane protein YoaK, UPF0700 family</fullName>
    </submittedName>
</protein>
<sequence length="243" mass="25200">MLVRQGDARNLQADRNLACTLALVAGALNTVGFYKIGIYSSHMTGAVSTLADRLALGDWTGAMICLGLVASFVAGAAASTLLANEGQRRGLAGIHALSIMAEAVLLCGLAAADAWAPQLWGGLGFVLGMSALMGLQNAVVTRISNARIRTTHVTGMVTDIGIELGNLLDIALRRRRRAEAAVNLEKLGLHLPTVLAFLLGGLLGVFAYREIGAGMLLAVALGLAGLALPGILATRRPAPRREA</sequence>
<feature type="transmembrane region" description="Helical" evidence="1">
    <location>
        <begin position="187"/>
        <end position="208"/>
    </location>
</feature>
<keyword evidence="1" id="KW-1133">Transmembrane helix</keyword>
<proteinExistence type="predicted"/>
<gene>
    <name evidence="2" type="ORF">SAMN04487779_1001913</name>
</gene>
<dbReference type="AlphaFoldDB" id="A0A1G6LIX4"/>
<keyword evidence="1" id="KW-0472">Membrane</keyword>
<evidence type="ECO:0000313" key="3">
    <source>
        <dbReference type="Proteomes" id="UP000198925"/>
    </source>
</evidence>
<dbReference type="Pfam" id="PF06912">
    <property type="entry name" value="DUF1275"/>
    <property type="match status" value="1"/>
</dbReference>
<evidence type="ECO:0000313" key="2">
    <source>
        <dbReference type="EMBL" id="SDC43201.1"/>
    </source>
</evidence>
<dbReference type="EMBL" id="FMZX01000001">
    <property type="protein sequence ID" value="SDC43201.1"/>
    <property type="molecule type" value="Genomic_DNA"/>
</dbReference>
<organism evidence="2 3">
    <name type="scientific">Belnapia rosea</name>
    <dbReference type="NCBI Taxonomy" id="938405"/>
    <lineage>
        <taxon>Bacteria</taxon>
        <taxon>Pseudomonadati</taxon>
        <taxon>Pseudomonadota</taxon>
        <taxon>Alphaproteobacteria</taxon>
        <taxon>Acetobacterales</taxon>
        <taxon>Roseomonadaceae</taxon>
        <taxon>Belnapia</taxon>
    </lineage>
</organism>
<feature type="transmembrane region" description="Helical" evidence="1">
    <location>
        <begin position="90"/>
        <end position="112"/>
    </location>
</feature>
<dbReference type="InterPro" id="IPR010699">
    <property type="entry name" value="DUF1275"/>
</dbReference>
<keyword evidence="1" id="KW-0812">Transmembrane</keyword>
<accession>A0A1G6LIX4</accession>
<dbReference type="OrthoDB" id="270162at2"/>
<dbReference type="Proteomes" id="UP000198925">
    <property type="component" value="Unassembled WGS sequence"/>
</dbReference>
<dbReference type="PANTHER" id="PTHR37314">
    <property type="entry name" value="SLR0142 PROTEIN"/>
    <property type="match status" value="1"/>
</dbReference>
<keyword evidence="3" id="KW-1185">Reference proteome</keyword>